<evidence type="ECO:0000313" key="1">
    <source>
        <dbReference type="EMBL" id="AXA83650.1"/>
    </source>
</evidence>
<dbReference type="InterPro" id="IPR018697">
    <property type="entry name" value="DUF2199"/>
</dbReference>
<reference evidence="2" key="1">
    <citation type="submission" date="2018-05" db="EMBL/GenBank/DDBJ databases">
        <title>Luteimonas pekinense sp. nov., isolated from human Meibomian gland secretions, Beijing, China.</title>
        <authorList>
            <person name="Wen T."/>
            <person name="Bai H."/>
            <person name="Lv H."/>
        </authorList>
    </citation>
    <scope>NUCLEOTIDE SEQUENCE [LARGE SCALE GENOMIC DNA]</scope>
    <source>
        <strain evidence="2">83-4</strain>
    </source>
</reference>
<dbReference type="KEGG" id="lue:DCD74_02160"/>
<keyword evidence="2" id="KW-1185">Reference proteome</keyword>
<dbReference type="AlphaFoldDB" id="A0A344J3P0"/>
<proteinExistence type="predicted"/>
<dbReference type="Proteomes" id="UP000251842">
    <property type="component" value="Chromosome"/>
</dbReference>
<protein>
    <submittedName>
        <fullName evidence="1">DUF2199 domain-containing protein</fullName>
    </submittedName>
</protein>
<name>A0A344J3P0_9GAMM</name>
<organism evidence="1 2">
    <name type="scientific">Solilutibacter oculi</name>
    <dbReference type="NCBI Taxonomy" id="2698682"/>
    <lineage>
        <taxon>Bacteria</taxon>
        <taxon>Pseudomonadati</taxon>
        <taxon>Pseudomonadota</taxon>
        <taxon>Gammaproteobacteria</taxon>
        <taxon>Lysobacterales</taxon>
        <taxon>Lysobacteraceae</taxon>
        <taxon>Solilutibacter</taxon>
    </lineage>
</organism>
<evidence type="ECO:0000313" key="2">
    <source>
        <dbReference type="Proteomes" id="UP000251842"/>
    </source>
</evidence>
<accession>A0A344J3P0</accession>
<sequence length="171" mass="19142">MAAIFAFTCSCCGKLHAGSPSFGYKAPMHYDSLSDHDKESIATINDDLCKIEHPEGTDYFARAILELPIHGVDEPFLWGVWVSLSKESFEKYTSAWGKHDETDSYFGWFSNRLPHYPDTVNLKTNVRPRNGGARPILELQPSDHPLACHYHNGMTIKEAQVIAEDAMHGSS</sequence>
<gene>
    <name evidence="1" type="ORF">DCD74_02160</name>
</gene>
<dbReference type="EMBL" id="CP029556">
    <property type="protein sequence ID" value="AXA83650.1"/>
    <property type="molecule type" value="Genomic_DNA"/>
</dbReference>
<dbReference type="Pfam" id="PF09965">
    <property type="entry name" value="DUF2199"/>
    <property type="match status" value="1"/>
</dbReference>
<dbReference type="OrthoDB" id="4404538at2"/>